<evidence type="ECO:0000256" key="1">
    <source>
        <dbReference type="SAM" id="MobiDB-lite"/>
    </source>
</evidence>
<protein>
    <submittedName>
        <fullName evidence="2">Uncharacterized protein</fullName>
    </submittedName>
</protein>
<proteinExistence type="predicted"/>
<organism evidence="2 3">
    <name type="scientific">Zizania palustris</name>
    <name type="common">Northern wild rice</name>
    <dbReference type="NCBI Taxonomy" id="103762"/>
    <lineage>
        <taxon>Eukaryota</taxon>
        <taxon>Viridiplantae</taxon>
        <taxon>Streptophyta</taxon>
        <taxon>Embryophyta</taxon>
        <taxon>Tracheophyta</taxon>
        <taxon>Spermatophyta</taxon>
        <taxon>Magnoliopsida</taxon>
        <taxon>Liliopsida</taxon>
        <taxon>Poales</taxon>
        <taxon>Poaceae</taxon>
        <taxon>BOP clade</taxon>
        <taxon>Oryzoideae</taxon>
        <taxon>Oryzeae</taxon>
        <taxon>Zizaniinae</taxon>
        <taxon>Zizania</taxon>
    </lineage>
</organism>
<sequence>MTGNLEKLTKKRRGSRRAAGDVSQSPERRRISRASEGFGGGSRGPNRLEPEGIQAEQEARHGATDKRPAGQVAAAQDEPPLGPPPRHPSRRSRFPPWAPAGPAAAALLQTASHRRAAQETHPLLVSQVLNAIVGNSDFIFTYTTRNMLPENCIFFQLTGQYTVDKVQDDPLKNKTPPMIDVRSHEFDKTMETFKDEIAKATQYCAYKALHGLMDTIAIVS</sequence>
<reference evidence="2" key="1">
    <citation type="journal article" date="2021" name="bioRxiv">
        <title>Whole Genome Assembly and Annotation of Northern Wild Rice, Zizania palustris L., Supports a Whole Genome Duplication in the Zizania Genus.</title>
        <authorList>
            <person name="Haas M."/>
            <person name="Kono T."/>
            <person name="Macchietto M."/>
            <person name="Millas R."/>
            <person name="McGilp L."/>
            <person name="Shao M."/>
            <person name="Duquette J."/>
            <person name="Hirsch C.N."/>
            <person name="Kimball J."/>
        </authorList>
    </citation>
    <scope>NUCLEOTIDE SEQUENCE</scope>
    <source>
        <tissue evidence="2">Fresh leaf tissue</tissue>
    </source>
</reference>
<reference evidence="2" key="2">
    <citation type="submission" date="2021-02" db="EMBL/GenBank/DDBJ databases">
        <authorList>
            <person name="Kimball J.A."/>
            <person name="Haas M.W."/>
            <person name="Macchietto M."/>
            <person name="Kono T."/>
            <person name="Duquette J."/>
            <person name="Shao M."/>
        </authorList>
    </citation>
    <scope>NUCLEOTIDE SEQUENCE</scope>
    <source>
        <tissue evidence="2">Fresh leaf tissue</tissue>
    </source>
</reference>
<comment type="caution">
    <text evidence="2">The sequence shown here is derived from an EMBL/GenBank/DDBJ whole genome shotgun (WGS) entry which is preliminary data.</text>
</comment>
<feature type="region of interest" description="Disordered" evidence="1">
    <location>
        <begin position="1"/>
        <end position="101"/>
    </location>
</feature>
<feature type="compositionally biased region" description="Basic and acidic residues" evidence="1">
    <location>
        <begin position="57"/>
        <end position="68"/>
    </location>
</feature>
<dbReference type="EMBL" id="JAAALK010000282">
    <property type="protein sequence ID" value="KAG8079787.1"/>
    <property type="molecule type" value="Genomic_DNA"/>
</dbReference>
<dbReference type="AlphaFoldDB" id="A0A8J5VPC2"/>
<accession>A0A8J5VPC2</accession>
<gene>
    <name evidence="2" type="ORF">GUJ93_ZPchr0007g4443</name>
</gene>
<keyword evidence="3" id="KW-1185">Reference proteome</keyword>
<dbReference type="Proteomes" id="UP000729402">
    <property type="component" value="Unassembled WGS sequence"/>
</dbReference>
<name>A0A8J5VPC2_ZIZPA</name>
<evidence type="ECO:0000313" key="3">
    <source>
        <dbReference type="Proteomes" id="UP000729402"/>
    </source>
</evidence>
<evidence type="ECO:0000313" key="2">
    <source>
        <dbReference type="EMBL" id="KAG8079787.1"/>
    </source>
</evidence>
<dbReference type="EMBL" id="JAAALK010000282">
    <property type="protein sequence ID" value="KAG8079786.1"/>
    <property type="molecule type" value="Genomic_DNA"/>
</dbReference>